<feature type="compositionally biased region" description="Pro residues" evidence="1">
    <location>
        <begin position="446"/>
        <end position="455"/>
    </location>
</feature>
<dbReference type="OrthoDB" id="10620261at2759"/>
<protein>
    <recommendedName>
        <fullName evidence="2">N-acetyltransferase domain-containing protein</fullName>
    </recommendedName>
</protein>
<feature type="compositionally biased region" description="Basic and acidic residues" evidence="1">
    <location>
        <begin position="348"/>
        <end position="357"/>
    </location>
</feature>
<dbReference type="Proteomes" id="UP000789595">
    <property type="component" value="Unassembled WGS sequence"/>
</dbReference>
<evidence type="ECO:0000259" key="2">
    <source>
        <dbReference type="PROSITE" id="PS51186"/>
    </source>
</evidence>
<keyword evidence="4" id="KW-1185">Reference proteome</keyword>
<dbReference type="GO" id="GO:0016747">
    <property type="term" value="F:acyltransferase activity, transferring groups other than amino-acyl groups"/>
    <property type="evidence" value="ECO:0007669"/>
    <property type="project" value="InterPro"/>
</dbReference>
<feature type="domain" description="N-acetyltransferase" evidence="2">
    <location>
        <begin position="71"/>
        <end position="237"/>
    </location>
</feature>
<dbReference type="SUPFAM" id="SSF55729">
    <property type="entry name" value="Acyl-CoA N-acyltransferases (Nat)"/>
    <property type="match status" value="1"/>
</dbReference>
<dbReference type="AlphaFoldDB" id="A0A8J2X5S8"/>
<feature type="region of interest" description="Disordered" evidence="1">
    <location>
        <begin position="348"/>
        <end position="407"/>
    </location>
</feature>
<dbReference type="PROSITE" id="PS51186">
    <property type="entry name" value="GNAT"/>
    <property type="match status" value="1"/>
</dbReference>
<dbReference type="InterPro" id="IPR000182">
    <property type="entry name" value="GNAT_dom"/>
</dbReference>
<proteinExistence type="predicted"/>
<dbReference type="Pfam" id="PF00583">
    <property type="entry name" value="Acetyltransf_1"/>
    <property type="match status" value="1"/>
</dbReference>
<dbReference type="Gene3D" id="3.40.630.30">
    <property type="match status" value="1"/>
</dbReference>
<gene>
    <name evidence="3" type="ORF">PECAL_5P12490</name>
</gene>
<feature type="region of interest" description="Disordered" evidence="1">
    <location>
        <begin position="422"/>
        <end position="475"/>
    </location>
</feature>
<evidence type="ECO:0000313" key="3">
    <source>
        <dbReference type="EMBL" id="CAH0376646.1"/>
    </source>
</evidence>
<comment type="caution">
    <text evidence="3">The sequence shown here is derived from an EMBL/GenBank/DDBJ whole genome shotgun (WGS) entry which is preliminary data.</text>
</comment>
<evidence type="ECO:0000256" key="1">
    <source>
        <dbReference type="SAM" id="MobiDB-lite"/>
    </source>
</evidence>
<organism evidence="3 4">
    <name type="scientific">Pelagomonas calceolata</name>
    <dbReference type="NCBI Taxonomy" id="35677"/>
    <lineage>
        <taxon>Eukaryota</taxon>
        <taxon>Sar</taxon>
        <taxon>Stramenopiles</taxon>
        <taxon>Ochrophyta</taxon>
        <taxon>Pelagophyceae</taxon>
        <taxon>Pelagomonadales</taxon>
        <taxon>Pelagomonadaceae</taxon>
        <taxon>Pelagomonas</taxon>
    </lineage>
</organism>
<reference evidence="3" key="1">
    <citation type="submission" date="2021-11" db="EMBL/GenBank/DDBJ databases">
        <authorList>
            <consortium name="Genoscope - CEA"/>
            <person name="William W."/>
        </authorList>
    </citation>
    <scope>NUCLEOTIDE SEQUENCE</scope>
</reference>
<sequence length="523" mass="58084">MGRHLLCDYCRLQGLRPSPFFSTRAGCDACGTTHMKTAGYAEACALPSLAASSILDKNKEWHANVPTKWVKRRSEASQHSLSFIDPLRKQRDADEQGLACKRLLRRNKLECCVYHPAPYRLCLFDCRDGPSRGDVVATVHYDILKRYVNAVVVEDRWRRRGLSRLLLESALEHMDRAAPEKRSKPVTLYVTQDNHHEHPFLIGFYERQGFKLVDGSFGEMVKSESVDAAPVVAKPAPPPPAEKVPISEELRREEEAFSSARRQQERYGDGAFFTAPLPVERLLARPRTSQRPRRPVEPRLAWPARPATAPASMFPQPSAPDEYLATDGFLAGRSGGRAATAFRARVDAAAADRDARVAEMQSRRRSATRPATVGSPTRPPTRVRAATGGGPTHISRPCSAQRSRPSEGVTLDEYLAASGVAVPRPHDLVNSGTRPGPATISASPPRRSPPRTPSPPERKAQRRHSPIPADASAGQIRAYHRRQALSPARQRTVRTQSFRALPNCPYKSSDRRKEHLRRIMLGA</sequence>
<evidence type="ECO:0000313" key="4">
    <source>
        <dbReference type="Proteomes" id="UP000789595"/>
    </source>
</evidence>
<accession>A0A8J2X5S8</accession>
<name>A0A8J2X5S8_9STRA</name>
<dbReference type="InterPro" id="IPR016181">
    <property type="entry name" value="Acyl_CoA_acyltransferase"/>
</dbReference>
<dbReference type="EMBL" id="CAKKNE010000005">
    <property type="protein sequence ID" value="CAH0376646.1"/>
    <property type="molecule type" value="Genomic_DNA"/>
</dbReference>